<dbReference type="Gene3D" id="3.40.30.10">
    <property type="entry name" value="Glutaredoxin"/>
    <property type="match status" value="1"/>
</dbReference>
<evidence type="ECO:0000313" key="2">
    <source>
        <dbReference type="EMBL" id="SHK03973.1"/>
    </source>
</evidence>
<proteinExistence type="predicted"/>
<sequence>MEGVIQFMNIFNLDDKYVETIEEKFNIKKEIAKEREKELFSVFKEELTEEERFALTYLYAYMPLNDMADHDGEFFLNHIRNILNIRDKMPWRKSITGSQFLHFVLPYRINNENIEDFVQVIFQELYPRIENLSIKEAISEINHWCHEKATYIGTDMRTVSPLTLMRTALGRCGEQSTLLVAALRSVCIPARQCYTPRWAHCDSNHAWVEALADGTWYFLGACEPEPRLNMGWFSGPARRAMLVNTRVAGNYPGPEEITLAENWFTEINLLDNYSPNKSIKVKVIDNKGHGVQGAKVHFELYNTAEFYPIVKKTTDEKGETFLTTGYGDVLIHAFKDSSWGFKKISVKDGEEFQVIIEDKLPENGTMEFKMVPPPEIHKGDIEVTQEERKANDIRLKEEDNIRTAYETIFISEEQSGKIALQLKLPKDRVWKVLKPARGNSKEIVAFLQEETEKYGEWPLKLLESLREKDLQDTFKPVLKDHLVNSLKYKSDYEEEIFLPYIMCPRVNYEMLGEHKKLFQESFEESEINVFKENPEMLVKWVKENIEVLDGYNYYVGYASSKGTFSLKKADAPSRNILFVSLARSFGIPSRLEPSDKRPQYLKDGSWQDAALLIKSEKGVNKTLGSITLRFQEDMQNKPEYFGNFSLARFEDGIFKTLDYEGNDLSYFQKGFEVPMGSYRLTTGTRLTDGTVLVKFTYFTVKPNEKTSVKVEFLKDKAKLNFHGNIPENFNITLADGKIESIKDSLGDKGAVIAFIEPDREPTKHLLRELKELSEEFDNWDGRIYLIIGEDKLTSSFNLENYKELPDNKAFSIDRNHEILESFTSALIDKVPKKYPMVFLINTESEIVYQSIGYKLGIASDIMKVVNH</sequence>
<dbReference type="SMART" id="SM00460">
    <property type="entry name" value="TGc"/>
    <property type="match status" value="1"/>
</dbReference>
<dbReference type="InterPro" id="IPR036249">
    <property type="entry name" value="Thioredoxin-like_sf"/>
</dbReference>
<dbReference type="PANTHER" id="PTHR35532">
    <property type="entry name" value="SIMILAR TO POLYHYDROXYALKANOATE DEPOLYMERASE"/>
    <property type="match status" value="1"/>
</dbReference>
<dbReference type="Pfam" id="PF01841">
    <property type="entry name" value="Transglut_core"/>
    <property type="match status" value="1"/>
</dbReference>
<evidence type="ECO:0000313" key="3">
    <source>
        <dbReference type="Proteomes" id="UP000184080"/>
    </source>
</evidence>
<dbReference type="SUPFAM" id="SSF54001">
    <property type="entry name" value="Cysteine proteinases"/>
    <property type="match status" value="1"/>
</dbReference>
<dbReference type="EMBL" id="FQZO01000014">
    <property type="protein sequence ID" value="SHK03973.1"/>
    <property type="molecule type" value="Genomic_DNA"/>
</dbReference>
<dbReference type="InterPro" id="IPR038765">
    <property type="entry name" value="Papain-like_cys_pep_sf"/>
</dbReference>
<gene>
    <name evidence="2" type="ORF">SAMN05444401_0449</name>
</gene>
<dbReference type="InterPro" id="IPR002931">
    <property type="entry name" value="Transglutaminase-like"/>
</dbReference>
<organism evidence="2 3">
    <name type="scientific">Clostridium amylolyticum</name>
    <dbReference type="NCBI Taxonomy" id="1121298"/>
    <lineage>
        <taxon>Bacteria</taxon>
        <taxon>Bacillati</taxon>
        <taxon>Bacillota</taxon>
        <taxon>Clostridia</taxon>
        <taxon>Eubacteriales</taxon>
        <taxon>Clostridiaceae</taxon>
        <taxon>Clostridium</taxon>
    </lineage>
</organism>
<dbReference type="SUPFAM" id="SSF52833">
    <property type="entry name" value="Thioredoxin-like"/>
    <property type="match status" value="1"/>
</dbReference>
<dbReference type="STRING" id="1121298.SAMN05444401_0449"/>
<dbReference type="Gene3D" id="3.10.620.30">
    <property type="match status" value="1"/>
</dbReference>
<dbReference type="AlphaFoldDB" id="A0A1M6P7U2"/>
<protein>
    <submittedName>
        <fullName evidence="2">Transglutaminase-like superfamily protein</fullName>
    </submittedName>
</protein>
<name>A0A1M6P7U2_9CLOT</name>
<keyword evidence="3" id="KW-1185">Reference proteome</keyword>
<reference evidence="2 3" key="1">
    <citation type="submission" date="2016-11" db="EMBL/GenBank/DDBJ databases">
        <authorList>
            <person name="Jaros S."/>
            <person name="Januszkiewicz K."/>
            <person name="Wedrychowicz H."/>
        </authorList>
    </citation>
    <scope>NUCLEOTIDE SEQUENCE [LARGE SCALE GENOMIC DNA]</scope>
    <source>
        <strain evidence="2 3">DSM 21864</strain>
    </source>
</reference>
<accession>A0A1M6P7U2</accession>
<evidence type="ECO:0000259" key="1">
    <source>
        <dbReference type="SMART" id="SM00460"/>
    </source>
</evidence>
<dbReference type="Gene3D" id="2.60.40.1120">
    <property type="entry name" value="Carboxypeptidase-like, regulatory domain"/>
    <property type="match status" value="1"/>
</dbReference>
<feature type="domain" description="Transglutaminase-like" evidence="1">
    <location>
        <begin position="164"/>
        <end position="223"/>
    </location>
</feature>
<dbReference type="PANTHER" id="PTHR35532:SF5">
    <property type="entry name" value="CARBOHYDRATE-BINDING DOMAIN-CONTAINING PROTEIN"/>
    <property type="match status" value="1"/>
</dbReference>
<dbReference type="Proteomes" id="UP000184080">
    <property type="component" value="Unassembled WGS sequence"/>
</dbReference>